<dbReference type="Gene3D" id="2.60.120.10">
    <property type="entry name" value="Jelly Rolls"/>
    <property type="match status" value="1"/>
</dbReference>
<name>A0ABU2HRT5_9RHOB</name>
<evidence type="ECO:0000313" key="1">
    <source>
        <dbReference type="EMBL" id="MDS9467742.1"/>
    </source>
</evidence>
<reference evidence="2" key="1">
    <citation type="submission" date="2023-07" db="EMBL/GenBank/DDBJ databases">
        <title>Paracoccus sp. MBLB3053 whole genome sequence.</title>
        <authorList>
            <person name="Hwang C.Y."/>
            <person name="Cho E.-S."/>
            <person name="Seo M.-J."/>
        </authorList>
    </citation>
    <scope>NUCLEOTIDE SEQUENCE [LARGE SCALE GENOMIC DNA]</scope>
    <source>
        <strain evidence="2">MBLB3053</strain>
    </source>
</reference>
<evidence type="ECO:0000313" key="2">
    <source>
        <dbReference type="Proteomes" id="UP001269144"/>
    </source>
</evidence>
<dbReference type="RefSeq" id="WP_311159911.1">
    <property type="nucleotide sequence ID" value="NZ_JAVQLW010000001.1"/>
</dbReference>
<organism evidence="1 2">
    <name type="scientific">Paracoccus aurantius</name>
    <dbReference type="NCBI Taxonomy" id="3073814"/>
    <lineage>
        <taxon>Bacteria</taxon>
        <taxon>Pseudomonadati</taxon>
        <taxon>Pseudomonadota</taxon>
        <taxon>Alphaproteobacteria</taxon>
        <taxon>Rhodobacterales</taxon>
        <taxon>Paracoccaceae</taxon>
        <taxon>Paracoccus</taxon>
    </lineage>
</organism>
<gene>
    <name evidence="1" type="ORF">RGQ15_09205</name>
</gene>
<dbReference type="InterPro" id="IPR011051">
    <property type="entry name" value="RmlC_Cupin_sf"/>
</dbReference>
<dbReference type="SUPFAM" id="SSF51182">
    <property type="entry name" value="RmlC-like cupins"/>
    <property type="match status" value="1"/>
</dbReference>
<dbReference type="PANTHER" id="PTHR37943">
    <property type="entry name" value="PROTEIN VES"/>
    <property type="match status" value="1"/>
</dbReference>
<dbReference type="Pfam" id="PF05962">
    <property type="entry name" value="HutD"/>
    <property type="match status" value="1"/>
</dbReference>
<dbReference type="EMBL" id="JAVQLW010000001">
    <property type="protein sequence ID" value="MDS9467742.1"/>
    <property type="molecule type" value="Genomic_DNA"/>
</dbReference>
<dbReference type="InterPro" id="IPR010282">
    <property type="entry name" value="Uncharacterised_HutD/Ves"/>
</dbReference>
<comment type="caution">
    <text evidence="1">The sequence shown here is derived from an EMBL/GenBank/DDBJ whole genome shotgun (WGS) entry which is preliminary data.</text>
</comment>
<accession>A0ABU2HRT5</accession>
<dbReference type="PANTHER" id="PTHR37943:SF1">
    <property type="entry name" value="PROTEIN VES"/>
    <property type="match status" value="1"/>
</dbReference>
<dbReference type="CDD" id="cd20293">
    <property type="entry name" value="cupin_HutD_N"/>
    <property type="match status" value="1"/>
</dbReference>
<proteinExistence type="predicted"/>
<dbReference type="Proteomes" id="UP001269144">
    <property type="component" value="Unassembled WGS sequence"/>
</dbReference>
<protein>
    <submittedName>
        <fullName evidence="1">HutD family protein</fullName>
    </submittedName>
</protein>
<keyword evidence="2" id="KW-1185">Reference proteome</keyword>
<sequence>MTIRILRADGHRRMPWKNGRGETVEIAVFPEGAGLDAFAWRISMAGVAEDGEFSIFPGIDRTLAVLSGAGIELQVQKHGLHRLTPDDPPLAFPADIPSSARLIDGPITDLNVMTRRGVHAHRMIRSDDTATAPCDLRLVLATERLSLRAGGKDFDLAPLDALICDGPDAVLPPEPVAGGWMIEIRRV</sequence>
<dbReference type="InterPro" id="IPR014710">
    <property type="entry name" value="RmlC-like_jellyroll"/>
</dbReference>